<keyword evidence="3" id="KW-1185">Reference proteome</keyword>
<accession>A0ABV8N6S7</accession>
<gene>
    <name evidence="2" type="ORF">ACFO3R_15775</name>
</gene>
<evidence type="ECO:0000256" key="1">
    <source>
        <dbReference type="SAM" id="MobiDB-lite"/>
    </source>
</evidence>
<proteinExistence type="predicted"/>
<feature type="compositionally biased region" description="Low complexity" evidence="1">
    <location>
        <begin position="103"/>
        <end position="116"/>
    </location>
</feature>
<dbReference type="EMBL" id="JBHSCF010000028">
    <property type="protein sequence ID" value="MFC4187820.1"/>
    <property type="molecule type" value="Genomic_DNA"/>
</dbReference>
<evidence type="ECO:0008006" key="4">
    <source>
        <dbReference type="Google" id="ProtNLM"/>
    </source>
</evidence>
<feature type="compositionally biased region" description="Basic and acidic residues" evidence="1">
    <location>
        <begin position="1"/>
        <end position="10"/>
    </location>
</feature>
<dbReference type="RefSeq" id="WP_200695114.1">
    <property type="nucleotide sequence ID" value="NZ_BAAAYA010000009.1"/>
</dbReference>
<feature type="region of interest" description="Disordered" evidence="1">
    <location>
        <begin position="94"/>
        <end position="116"/>
    </location>
</feature>
<dbReference type="InterPro" id="IPR036390">
    <property type="entry name" value="WH_DNA-bd_sf"/>
</dbReference>
<dbReference type="Proteomes" id="UP001595871">
    <property type="component" value="Unassembled WGS sequence"/>
</dbReference>
<reference evidence="3" key="1">
    <citation type="journal article" date="2019" name="Int. J. Syst. Evol. Microbiol.">
        <title>The Global Catalogue of Microorganisms (GCM) 10K type strain sequencing project: providing services to taxonomists for standard genome sequencing and annotation.</title>
        <authorList>
            <consortium name="The Broad Institute Genomics Platform"/>
            <consortium name="The Broad Institute Genome Sequencing Center for Infectious Disease"/>
            <person name="Wu L."/>
            <person name="Ma J."/>
        </authorList>
    </citation>
    <scope>NUCLEOTIDE SEQUENCE [LARGE SCALE GENOMIC DNA]</scope>
    <source>
        <strain evidence="3">CCM 3243</strain>
    </source>
</reference>
<dbReference type="InterPro" id="IPR036388">
    <property type="entry name" value="WH-like_DNA-bd_sf"/>
</dbReference>
<evidence type="ECO:0000313" key="3">
    <source>
        <dbReference type="Proteomes" id="UP001595871"/>
    </source>
</evidence>
<dbReference type="Gene3D" id="1.10.10.10">
    <property type="entry name" value="Winged helix-like DNA-binding domain superfamily/Winged helix DNA-binding domain"/>
    <property type="match status" value="1"/>
</dbReference>
<sequence length="116" mass="12477">MRRAYGDRRTSPARFPSRSAGSSPTWPAGHLALTGSTASQLVRERVDLGPVRRGRDPHDRRRHALELTEAGRGHLAVVAYAPHLLEAETAALLGPGDADEPRPLLLRLPDPAAHAG</sequence>
<dbReference type="SUPFAM" id="SSF46785">
    <property type="entry name" value="Winged helix' DNA-binding domain"/>
    <property type="match status" value="1"/>
</dbReference>
<comment type="caution">
    <text evidence="2">The sequence shown here is derived from an EMBL/GenBank/DDBJ whole genome shotgun (WGS) entry which is preliminary data.</text>
</comment>
<feature type="region of interest" description="Disordered" evidence="1">
    <location>
        <begin position="1"/>
        <end position="42"/>
    </location>
</feature>
<name>A0ABV8N6S7_9ACTN</name>
<protein>
    <recommendedName>
        <fullName evidence="4">MarR family transcriptional regulator</fullName>
    </recommendedName>
</protein>
<evidence type="ECO:0000313" key="2">
    <source>
        <dbReference type="EMBL" id="MFC4187820.1"/>
    </source>
</evidence>
<organism evidence="2 3">
    <name type="scientific">Streptomyces flavovirens</name>
    <dbReference type="NCBI Taxonomy" id="52258"/>
    <lineage>
        <taxon>Bacteria</taxon>
        <taxon>Bacillati</taxon>
        <taxon>Actinomycetota</taxon>
        <taxon>Actinomycetes</taxon>
        <taxon>Kitasatosporales</taxon>
        <taxon>Streptomycetaceae</taxon>
        <taxon>Streptomyces</taxon>
    </lineage>
</organism>